<evidence type="ECO:0000256" key="8">
    <source>
        <dbReference type="ARBA" id="ARBA00022982"/>
    </source>
</evidence>
<gene>
    <name evidence="11" type="primary">pyrK</name>
    <name evidence="15" type="ORF">FOC72_04310</name>
</gene>
<feature type="domain" description="FAD-binding FR-type" evidence="14">
    <location>
        <begin position="48"/>
        <end position="146"/>
    </location>
</feature>
<dbReference type="GO" id="GO:0051537">
    <property type="term" value="F:2 iron, 2 sulfur cluster binding"/>
    <property type="evidence" value="ECO:0007669"/>
    <property type="project" value="UniProtKB-KW"/>
</dbReference>
<dbReference type="GO" id="GO:0044205">
    <property type="term" value="P:'de novo' UMP biosynthetic process"/>
    <property type="evidence" value="ECO:0007669"/>
    <property type="project" value="UniProtKB-UniRule"/>
</dbReference>
<dbReference type="Pfam" id="PF10418">
    <property type="entry name" value="DHODB_Fe-S_bind"/>
    <property type="match status" value="1"/>
</dbReference>
<name>A0A859EM94_STRSA</name>
<dbReference type="Gene3D" id="3.40.50.80">
    <property type="entry name" value="Nucleotide-binding domain of ferredoxin-NADP reductase (FNR) module"/>
    <property type="match status" value="1"/>
</dbReference>
<dbReference type="InterPro" id="IPR008333">
    <property type="entry name" value="Cbr1-like_FAD-bd_dom"/>
</dbReference>
<dbReference type="NCBIfam" id="NF000797">
    <property type="entry name" value="PRK00054.1-2"/>
    <property type="match status" value="1"/>
</dbReference>
<keyword evidence="6 11" id="KW-0274">FAD</keyword>
<keyword evidence="8 11" id="KW-0249">Electron transport</keyword>
<comment type="subunit">
    <text evidence="11">Heterotetramer of 2 PyrK and 2 PyrD type B subunits.</text>
</comment>
<reference evidence="15 16" key="1">
    <citation type="submission" date="2020-05" db="EMBL/GenBank/DDBJ databases">
        <title>FDA dAtabase for Regulatory Grade micrObial Sequences (FDA-ARGOS): Supporting development and validation of Infectious Disease Dx tests.</title>
        <authorList>
            <person name="Bojja K."/>
            <person name="Kessler A."/>
            <person name="Tallon L."/>
            <person name="Sadzewicz L."/>
            <person name="Zhao X."/>
            <person name="Vavikolanu K."/>
            <person name="Mehta A."/>
            <person name="Aluvathingal J."/>
            <person name="Nadendla S."/>
            <person name="Myers T."/>
            <person name="Yan Y."/>
            <person name="Sichtig H."/>
        </authorList>
    </citation>
    <scope>NUCLEOTIDE SEQUENCE [LARGE SCALE GENOMIC DNA]</scope>
    <source>
        <strain evidence="15 16">FDAARGOS_770</strain>
    </source>
</reference>
<feature type="binding site" evidence="11 13">
    <location>
        <position position="290"/>
    </location>
    <ligand>
        <name>[2Fe-2S] cluster</name>
        <dbReference type="ChEBI" id="CHEBI:190135"/>
    </ligand>
</feature>
<evidence type="ECO:0000256" key="1">
    <source>
        <dbReference type="ARBA" id="ARBA00006422"/>
    </source>
</evidence>
<dbReference type="PIRSF" id="PIRSF006816">
    <property type="entry name" value="Cyc3_hyd_g"/>
    <property type="match status" value="1"/>
</dbReference>
<comment type="similarity">
    <text evidence="1 11">Belongs to the PyrK family.</text>
</comment>
<proteinExistence type="inferred from homology"/>
<sequence length="303" mass="33056">MRLQGGKNGIRGNWLPCFLRNLAAARFFLVESEVIMVSDSCKKRFGKIMLEQMELLEQVEIAPNIFSMILKGQMVAQMQAGQFLHIRVPDDSKLLRRPISIAEIDRDNLTCRIIYRIEGGGTAIFSQLPAGSYLDVMGPQGNGFDLTPVRSGDQVLIIGGGIGVPPLLEVAKELHAKGAQVTAVLGFADKAAVILESEMKKYSEVIVTTDNGSYGRKGYVSAVVDKLPQDYAAVYSCGAPAMLQYVDRKFQDHPHAYLSMESRMACGMGACYACVVHVAGQDESVNKRVCEDGPVFETGTIIV</sequence>
<organism evidence="15 16">
    <name type="scientific">Streptococcus sanguinis</name>
    <dbReference type="NCBI Taxonomy" id="1305"/>
    <lineage>
        <taxon>Bacteria</taxon>
        <taxon>Bacillati</taxon>
        <taxon>Bacillota</taxon>
        <taxon>Bacilli</taxon>
        <taxon>Lactobacillales</taxon>
        <taxon>Streptococcaceae</taxon>
        <taxon>Streptococcus</taxon>
    </lineage>
</organism>
<evidence type="ECO:0000256" key="7">
    <source>
        <dbReference type="ARBA" id="ARBA00022975"/>
    </source>
</evidence>
<dbReference type="InterPro" id="IPR023455">
    <property type="entry name" value="Dihydroorotate_DHASE_ETsu"/>
</dbReference>
<keyword evidence="10 11" id="KW-0411">Iron-sulfur</keyword>
<evidence type="ECO:0000256" key="4">
    <source>
        <dbReference type="ARBA" id="ARBA00022714"/>
    </source>
</evidence>
<accession>A0A859EM94</accession>
<comment type="pathway">
    <text evidence="11">Pyrimidine metabolism; UMP biosynthesis via de novo pathway; orotate from (S)-dihydroorotate (NAD(+) route): step 1/1.</text>
</comment>
<comment type="cofactor">
    <cofactor evidence="11 12">
        <name>FAD</name>
        <dbReference type="ChEBI" id="CHEBI:57692"/>
    </cofactor>
    <text evidence="11 12">Binds 1 FAD per subunit.</text>
</comment>
<evidence type="ECO:0000256" key="5">
    <source>
        <dbReference type="ARBA" id="ARBA00022723"/>
    </source>
</evidence>
<evidence type="ECO:0000256" key="13">
    <source>
        <dbReference type="PIRSR" id="PIRSR006816-2"/>
    </source>
</evidence>
<evidence type="ECO:0000256" key="11">
    <source>
        <dbReference type="HAMAP-Rule" id="MF_01211"/>
    </source>
</evidence>
<keyword evidence="9 11" id="KW-0408">Iron</keyword>
<dbReference type="InterPro" id="IPR001433">
    <property type="entry name" value="OxRdtase_FAD/NAD-bd"/>
</dbReference>
<evidence type="ECO:0000313" key="16">
    <source>
        <dbReference type="Proteomes" id="UP000509459"/>
    </source>
</evidence>
<protein>
    <recommendedName>
        <fullName evidence="11">Dihydroorotate dehydrogenase B (NAD(+)), electron transfer subunit</fullName>
    </recommendedName>
    <alternativeName>
        <fullName evidence="11">Dihydroorotate oxidase B, electron transfer subunit</fullName>
    </alternativeName>
</protein>
<evidence type="ECO:0000256" key="3">
    <source>
        <dbReference type="ARBA" id="ARBA00022630"/>
    </source>
</evidence>
<dbReference type="PANTHER" id="PTHR43513">
    <property type="entry name" value="DIHYDROOROTATE DEHYDROGENASE B (NAD(+)), ELECTRON TRANSFER SUBUNIT"/>
    <property type="match status" value="1"/>
</dbReference>
<dbReference type="Pfam" id="PF00970">
    <property type="entry name" value="FAD_binding_6"/>
    <property type="match status" value="1"/>
</dbReference>
<feature type="binding site" evidence="11 12">
    <location>
        <begin position="121"/>
        <end position="122"/>
    </location>
    <ligand>
        <name>FAD</name>
        <dbReference type="ChEBI" id="CHEBI:57692"/>
    </ligand>
</feature>
<keyword evidence="2 11" id="KW-0813">Transport</keyword>
<dbReference type="GO" id="GO:0009055">
    <property type="term" value="F:electron transfer activity"/>
    <property type="evidence" value="ECO:0007669"/>
    <property type="project" value="UniProtKB-UniRule"/>
</dbReference>
<feature type="binding site" evidence="11 13">
    <location>
        <position position="271"/>
    </location>
    <ligand>
        <name>[2Fe-2S] cluster</name>
        <dbReference type="ChEBI" id="CHEBI:190135"/>
    </ligand>
</feature>
<dbReference type="Gene3D" id="2.40.30.10">
    <property type="entry name" value="Translation factors"/>
    <property type="match status" value="1"/>
</dbReference>
<feature type="binding site" evidence="11 12">
    <location>
        <begin position="114"/>
        <end position="116"/>
    </location>
    <ligand>
        <name>FAD</name>
        <dbReference type="ChEBI" id="CHEBI:57692"/>
    </ligand>
</feature>
<dbReference type="Gene3D" id="2.10.240.10">
    <property type="entry name" value="Dihydroorotate dehydrogenase, electron transfer subunit"/>
    <property type="match status" value="1"/>
</dbReference>
<dbReference type="SUPFAM" id="SSF63380">
    <property type="entry name" value="Riboflavin synthase domain-like"/>
    <property type="match status" value="1"/>
</dbReference>
<dbReference type="PROSITE" id="PS51384">
    <property type="entry name" value="FAD_FR"/>
    <property type="match status" value="1"/>
</dbReference>
<evidence type="ECO:0000313" key="15">
    <source>
        <dbReference type="EMBL" id="QKQ43785.1"/>
    </source>
</evidence>
<comment type="function">
    <text evidence="11">Responsible for channeling the electrons from the oxidation of dihydroorotate from the FMN redox center in the PyrD type B subunit to the ultimate electron acceptor NAD(+).</text>
</comment>
<keyword evidence="3 11" id="KW-0285">Flavoprotein</keyword>
<comment type="cofactor">
    <cofactor evidence="11">
        <name>[2Fe-2S] cluster</name>
        <dbReference type="ChEBI" id="CHEBI:190135"/>
    </cofactor>
    <text evidence="11">Binds 1 [2Fe-2S] cluster per subunit.</text>
</comment>
<dbReference type="CDD" id="cd06218">
    <property type="entry name" value="DHOD_e_trans"/>
    <property type="match status" value="1"/>
</dbReference>
<dbReference type="InterPro" id="IPR050353">
    <property type="entry name" value="PyrK_electron_transfer"/>
</dbReference>
<evidence type="ECO:0000256" key="6">
    <source>
        <dbReference type="ARBA" id="ARBA00022827"/>
    </source>
</evidence>
<keyword evidence="7 11" id="KW-0665">Pyrimidine biosynthesis</keyword>
<dbReference type="Pfam" id="PF00175">
    <property type="entry name" value="NAD_binding_1"/>
    <property type="match status" value="1"/>
</dbReference>
<dbReference type="Proteomes" id="UP000509459">
    <property type="component" value="Chromosome"/>
</dbReference>
<evidence type="ECO:0000256" key="9">
    <source>
        <dbReference type="ARBA" id="ARBA00023004"/>
    </source>
</evidence>
<keyword evidence="4 11" id="KW-0001">2Fe-2S</keyword>
<evidence type="ECO:0000256" key="2">
    <source>
        <dbReference type="ARBA" id="ARBA00022448"/>
    </source>
</evidence>
<dbReference type="InterPro" id="IPR037117">
    <property type="entry name" value="Dihydroorotate_DH_ele_sf"/>
</dbReference>
<comment type="cofactor">
    <cofactor evidence="13">
        <name>[2Fe-2S] cluster</name>
        <dbReference type="ChEBI" id="CHEBI:190135"/>
    </cofactor>
    <text evidence="13">Binds 1 [2Fe-2S] cluster per subunit.</text>
</comment>
<dbReference type="EMBL" id="CP054570">
    <property type="protein sequence ID" value="QKQ43785.1"/>
    <property type="molecule type" value="Genomic_DNA"/>
</dbReference>
<feature type="binding site" evidence="11 13">
    <location>
        <position position="266"/>
    </location>
    <ligand>
        <name>[2Fe-2S] cluster</name>
        <dbReference type="ChEBI" id="CHEBI:190135"/>
    </ligand>
</feature>
<dbReference type="AlphaFoldDB" id="A0A859EM94"/>
<dbReference type="GO" id="GO:0050660">
    <property type="term" value="F:flavin adenine dinucleotide binding"/>
    <property type="evidence" value="ECO:0007669"/>
    <property type="project" value="InterPro"/>
</dbReference>
<dbReference type="SUPFAM" id="SSF52343">
    <property type="entry name" value="Ferredoxin reductase-like, C-terminal NADP-linked domain"/>
    <property type="match status" value="1"/>
</dbReference>
<dbReference type="GO" id="GO:0016491">
    <property type="term" value="F:oxidoreductase activity"/>
    <property type="evidence" value="ECO:0007669"/>
    <property type="project" value="InterPro"/>
</dbReference>
<evidence type="ECO:0000259" key="14">
    <source>
        <dbReference type="PROSITE" id="PS51384"/>
    </source>
</evidence>
<dbReference type="InterPro" id="IPR017927">
    <property type="entry name" value="FAD-bd_FR_type"/>
</dbReference>
<keyword evidence="5 11" id="KW-0479">Metal-binding</keyword>
<dbReference type="RefSeq" id="WP_002895407.1">
    <property type="nucleotide sequence ID" value="NZ_CP054570.1"/>
</dbReference>
<dbReference type="PANTHER" id="PTHR43513:SF3">
    <property type="entry name" value="DIHYDROOROTATE DEHYDROGENASE B (NAD(+)), ELECTRON TRANSFER SUBUNIT-RELATED"/>
    <property type="match status" value="1"/>
</dbReference>
<dbReference type="InterPro" id="IPR012165">
    <property type="entry name" value="Cyt_c3_hydrogenase_gsu"/>
</dbReference>
<dbReference type="InterPro" id="IPR039261">
    <property type="entry name" value="FNR_nucleotide-bd"/>
</dbReference>
<dbReference type="PRINTS" id="PR00409">
    <property type="entry name" value="PHDIOXRDTASE"/>
</dbReference>
<dbReference type="UniPathway" id="UPA00070">
    <property type="reaction ID" value="UER00945"/>
</dbReference>
<dbReference type="InterPro" id="IPR019480">
    <property type="entry name" value="Dihydroorotate_DH_Fe-S-bd"/>
</dbReference>
<dbReference type="HAMAP" id="MF_01211">
    <property type="entry name" value="DHODB_Fe_S_bind"/>
    <property type="match status" value="1"/>
</dbReference>
<evidence type="ECO:0000256" key="12">
    <source>
        <dbReference type="PIRSR" id="PIRSR006816-1"/>
    </source>
</evidence>
<dbReference type="InterPro" id="IPR017938">
    <property type="entry name" value="Riboflavin_synthase-like_b-brl"/>
</dbReference>
<dbReference type="GO" id="GO:0046872">
    <property type="term" value="F:metal ion binding"/>
    <property type="evidence" value="ECO:0007669"/>
    <property type="project" value="UniProtKB-KW"/>
</dbReference>
<evidence type="ECO:0000256" key="10">
    <source>
        <dbReference type="ARBA" id="ARBA00023014"/>
    </source>
</evidence>
<feature type="binding site" evidence="11 12">
    <location>
        <begin position="97"/>
        <end position="100"/>
    </location>
    <ligand>
        <name>FAD</name>
        <dbReference type="ChEBI" id="CHEBI:57692"/>
    </ligand>
</feature>
<feature type="binding site" evidence="11 13">
    <location>
        <position position="274"/>
    </location>
    <ligand>
        <name>[2Fe-2S] cluster</name>
        <dbReference type="ChEBI" id="CHEBI:190135"/>
    </ligand>
</feature>